<dbReference type="SUPFAM" id="SSF51735">
    <property type="entry name" value="NAD(P)-binding Rossmann-fold domains"/>
    <property type="match status" value="1"/>
</dbReference>
<evidence type="ECO:0000256" key="1">
    <source>
        <dbReference type="ARBA" id="ARBA00006484"/>
    </source>
</evidence>
<sequence>MKTFQISNHNYIKTTLITGASSGLGKATAVLFAKNGWKVIATMRSPENENELTGISNIDLIKLDVTQSQDIDALVNQGILCDMAYLGQP</sequence>
<comment type="similarity">
    <text evidence="1">Belongs to the short-chain dehydrogenases/reductases (SDR) family.</text>
</comment>
<proteinExistence type="inferred from homology"/>
<dbReference type="EMBL" id="JBHTHZ010000014">
    <property type="protein sequence ID" value="MFD0795425.1"/>
    <property type="molecule type" value="Genomic_DNA"/>
</dbReference>
<dbReference type="Pfam" id="PF00106">
    <property type="entry name" value="adh_short"/>
    <property type="match status" value="1"/>
</dbReference>
<dbReference type="RefSeq" id="WP_377117812.1">
    <property type="nucleotide sequence ID" value="NZ_JBHTHZ010000014.1"/>
</dbReference>
<gene>
    <name evidence="3" type="ORF">ACFQZX_17515</name>
</gene>
<protein>
    <submittedName>
        <fullName evidence="3">SDR family NAD(P)-dependent oxidoreductase</fullName>
    </submittedName>
</protein>
<evidence type="ECO:0000256" key="2">
    <source>
        <dbReference type="ARBA" id="ARBA00023002"/>
    </source>
</evidence>
<dbReference type="Proteomes" id="UP001597010">
    <property type="component" value="Unassembled WGS sequence"/>
</dbReference>
<keyword evidence="4" id="KW-1185">Reference proteome</keyword>
<comment type="caution">
    <text evidence="3">The sequence shown here is derived from an EMBL/GenBank/DDBJ whole genome shotgun (WGS) entry which is preliminary data.</text>
</comment>
<organism evidence="3 4">
    <name type="scientific">Mucilaginibacter litoreus</name>
    <dbReference type="NCBI Taxonomy" id="1048221"/>
    <lineage>
        <taxon>Bacteria</taxon>
        <taxon>Pseudomonadati</taxon>
        <taxon>Bacteroidota</taxon>
        <taxon>Sphingobacteriia</taxon>
        <taxon>Sphingobacteriales</taxon>
        <taxon>Sphingobacteriaceae</taxon>
        <taxon>Mucilaginibacter</taxon>
    </lineage>
</organism>
<reference evidence="4" key="1">
    <citation type="journal article" date="2019" name="Int. J. Syst. Evol. Microbiol.">
        <title>The Global Catalogue of Microorganisms (GCM) 10K type strain sequencing project: providing services to taxonomists for standard genome sequencing and annotation.</title>
        <authorList>
            <consortium name="The Broad Institute Genomics Platform"/>
            <consortium name="The Broad Institute Genome Sequencing Center for Infectious Disease"/>
            <person name="Wu L."/>
            <person name="Ma J."/>
        </authorList>
    </citation>
    <scope>NUCLEOTIDE SEQUENCE [LARGE SCALE GENOMIC DNA]</scope>
    <source>
        <strain evidence="4">CCUG 61484</strain>
    </source>
</reference>
<dbReference type="Gene3D" id="3.40.50.720">
    <property type="entry name" value="NAD(P)-binding Rossmann-like Domain"/>
    <property type="match status" value="1"/>
</dbReference>
<dbReference type="InterPro" id="IPR036291">
    <property type="entry name" value="NAD(P)-bd_dom_sf"/>
</dbReference>
<keyword evidence="2" id="KW-0560">Oxidoreductase</keyword>
<name>A0ABW3AWY4_9SPHI</name>
<dbReference type="InterPro" id="IPR002347">
    <property type="entry name" value="SDR_fam"/>
</dbReference>
<dbReference type="PANTHER" id="PTHR44169:SF6">
    <property type="entry name" value="NADPH-DEPENDENT 1-ACYLDIHYDROXYACETONE PHOSPHATE REDUCTASE"/>
    <property type="match status" value="1"/>
</dbReference>
<dbReference type="PANTHER" id="PTHR44169">
    <property type="entry name" value="NADPH-DEPENDENT 1-ACYLDIHYDROXYACETONE PHOSPHATE REDUCTASE"/>
    <property type="match status" value="1"/>
</dbReference>
<accession>A0ABW3AWY4</accession>
<evidence type="ECO:0000313" key="3">
    <source>
        <dbReference type="EMBL" id="MFD0795425.1"/>
    </source>
</evidence>
<evidence type="ECO:0000313" key="4">
    <source>
        <dbReference type="Proteomes" id="UP001597010"/>
    </source>
</evidence>